<evidence type="ECO:0000256" key="5">
    <source>
        <dbReference type="SAM" id="MobiDB-lite"/>
    </source>
</evidence>
<dbReference type="SUPFAM" id="SSF46785">
    <property type="entry name" value="Winged helix' DNA-binding domain"/>
    <property type="match status" value="1"/>
</dbReference>
<dbReference type="PRINTS" id="PR00056">
    <property type="entry name" value="HSFDOMAIN"/>
</dbReference>
<keyword evidence="2" id="KW-0238">DNA-binding</keyword>
<accession>A0A7S4SJU1</accession>
<evidence type="ECO:0000256" key="4">
    <source>
        <dbReference type="RuleBase" id="RU004020"/>
    </source>
</evidence>
<evidence type="ECO:0000256" key="2">
    <source>
        <dbReference type="ARBA" id="ARBA00023125"/>
    </source>
</evidence>
<feature type="region of interest" description="Disordered" evidence="5">
    <location>
        <begin position="312"/>
        <end position="363"/>
    </location>
</feature>
<dbReference type="Pfam" id="PF00447">
    <property type="entry name" value="HSF_DNA-bind"/>
    <property type="match status" value="1"/>
</dbReference>
<evidence type="ECO:0000256" key="3">
    <source>
        <dbReference type="ARBA" id="ARBA00023242"/>
    </source>
</evidence>
<dbReference type="GO" id="GO:0005634">
    <property type="term" value="C:nucleus"/>
    <property type="evidence" value="ECO:0007669"/>
    <property type="project" value="UniProtKB-SubCell"/>
</dbReference>
<name>A0A7S4SJU1_9STRA</name>
<evidence type="ECO:0000256" key="1">
    <source>
        <dbReference type="ARBA" id="ARBA00004123"/>
    </source>
</evidence>
<feature type="region of interest" description="Disordered" evidence="5">
    <location>
        <begin position="1"/>
        <end position="24"/>
    </location>
</feature>
<dbReference type="InterPro" id="IPR036390">
    <property type="entry name" value="WH_DNA-bd_sf"/>
</dbReference>
<evidence type="ECO:0000259" key="6">
    <source>
        <dbReference type="SMART" id="SM00415"/>
    </source>
</evidence>
<dbReference type="InterPro" id="IPR036388">
    <property type="entry name" value="WH-like_DNA-bd_sf"/>
</dbReference>
<comment type="subcellular location">
    <subcellularLocation>
        <location evidence="1">Nucleus</location>
    </subcellularLocation>
</comment>
<sequence>MATEQAALFDAPPDSLNNEVPMTSPPIHSYLKSAASDTLKNLKPRKSAIAAVSPLPPLSIPPVVERNYSNTTIYNPAAKGDHRPNIENFQSTPLVTTKSSSPASRTALGSSSRSLACPNLNPKKAKRNQTTFLPSCAIDTNNFDYPNRRFDLVEDLCNPSVILPRSPSAKESSFPIKLHRILCNPDFHGIISWLPHGRSWRVLKPKAFEEKVIPIYFRHCRYSSFMRQVNGWGFKRVYQGADLNSYYHELFLQGFPHLCMKMRRPTGKEGKQSAVDTVKAEAPDFYAVSEKNPLPWYPADFLESAVDCARKKSSNNSASNSVSNNKPSEDAKEEKNIPSKNSENSRPPPGTQLLIDPSPNPQLGHIEENRGLILKLGAQHQNLQYAVSSVPTNDALTTILNQHQTLNSVPQIQPHKLLPYLQQLEMHSQQHLSYLHNMTRRQTPGNGATNLERLQLTHSALPLQNTIYNNALVGSSMQDAFYATAGQVQLQQILATNNSLATQMTVSQQQQEEFFKLLQFNRMQQQNHLFK</sequence>
<dbReference type="PANTHER" id="PTHR10015">
    <property type="entry name" value="HEAT SHOCK TRANSCRIPTION FACTOR"/>
    <property type="match status" value="1"/>
</dbReference>
<dbReference type="PANTHER" id="PTHR10015:SF206">
    <property type="entry name" value="HSF-TYPE DNA-BINDING DOMAIN-CONTAINING PROTEIN"/>
    <property type="match status" value="1"/>
</dbReference>
<keyword evidence="3" id="KW-0539">Nucleus</keyword>
<dbReference type="EMBL" id="HBNS01046947">
    <property type="protein sequence ID" value="CAE4647596.1"/>
    <property type="molecule type" value="Transcribed_RNA"/>
</dbReference>
<dbReference type="InterPro" id="IPR000232">
    <property type="entry name" value="HSF_DNA-bd"/>
</dbReference>
<organism evidence="7">
    <name type="scientific">Ditylum brightwellii</name>
    <dbReference type="NCBI Taxonomy" id="49249"/>
    <lineage>
        <taxon>Eukaryota</taxon>
        <taxon>Sar</taxon>
        <taxon>Stramenopiles</taxon>
        <taxon>Ochrophyta</taxon>
        <taxon>Bacillariophyta</taxon>
        <taxon>Mediophyceae</taxon>
        <taxon>Lithodesmiophycidae</taxon>
        <taxon>Lithodesmiales</taxon>
        <taxon>Lithodesmiaceae</taxon>
        <taxon>Ditylum</taxon>
    </lineage>
</organism>
<dbReference type="AlphaFoldDB" id="A0A7S4SJU1"/>
<feature type="compositionally biased region" description="Low complexity" evidence="5">
    <location>
        <begin position="314"/>
        <end position="326"/>
    </location>
</feature>
<feature type="compositionally biased region" description="Basic and acidic residues" evidence="5">
    <location>
        <begin position="327"/>
        <end position="337"/>
    </location>
</feature>
<dbReference type="FunFam" id="1.10.10.10:FF:000479">
    <property type="entry name" value="Predicted protein"/>
    <property type="match status" value="1"/>
</dbReference>
<comment type="similarity">
    <text evidence="4">Belongs to the HSF family.</text>
</comment>
<feature type="region of interest" description="Disordered" evidence="5">
    <location>
        <begin position="94"/>
        <end position="121"/>
    </location>
</feature>
<dbReference type="SMART" id="SM00415">
    <property type="entry name" value="HSF"/>
    <property type="match status" value="1"/>
</dbReference>
<reference evidence="7" key="1">
    <citation type="submission" date="2021-01" db="EMBL/GenBank/DDBJ databases">
        <authorList>
            <person name="Corre E."/>
            <person name="Pelletier E."/>
            <person name="Niang G."/>
            <person name="Scheremetjew M."/>
            <person name="Finn R."/>
            <person name="Kale V."/>
            <person name="Holt S."/>
            <person name="Cochrane G."/>
            <person name="Meng A."/>
            <person name="Brown T."/>
            <person name="Cohen L."/>
        </authorList>
    </citation>
    <scope>NUCLEOTIDE SEQUENCE</scope>
    <source>
        <strain evidence="7">GSO104</strain>
    </source>
</reference>
<dbReference type="GO" id="GO:0003700">
    <property type="term" value="F:DNA-binding transcription factor activity"/>
    <property type="evidence" value="ECO:0007669"/>
    <property type="project" value="InterPro"/>
</dbReference>
<proteinExistence type="inferred from homology"/>
<gene>
    <name evidence="7" type="ORF">DBRI00130_LOCUS36278</name>
</gene>
<evidence type="ECO:0000313" key="7">
    <source>
        <dbReference type="EMBL" id="CAE4647596.1"/>
    </source>
</evidence>
<feature type="domain" description="HSF-type DNA-binding" evidence="6">
    <location>
        <begin position="170"/>
        <end position="265"/>
    </location>
</feature>
<dbReference type="Gene3D" id="1.10.10.10">
    <property type="entry name" value="Winged helix-like DNA-binding domain superfamily/Winged helix DNA-binding domain"/>
    <property type="match status" value="1"/>
</dbReference>
<dbReference type="GO" id="GO:0043565">
    <property type="term" value="F:sequence-specific DNA binding"/>
    <property type="evidence" value="ECO:0007669"/>
    <property type="project" value="InterPro"/>
</dbReference>
<protein>
    <recommendedName>
        <fullName evidence="6">HSF-type DNA-binding domain-containing protein</fullName>
    </recommendedName>
</protein>
<feature type="compositionally biased region" description="Polar residues" evidence="5">
    <location>
        <begin position="94"/>
        <end position="114"/>
    </location>
</feature>